<dbReference type="PRINTS" id="PR00032">
    <property type="entry name" value="HTHARAC"/>
</dbReference>
<dbReference type="SUPFAM" id="SSF46689">
    <property type="entry name" value="Homeodomain-like"/>
    <property type="match status" value="1"/>
</dbReference>
<evidence type="ECO:0000313" key="6">
    <source>
        <dbReference type="Proteomes" id="UP000683139"/>
    </source>
</evidence>
<reference evidence="5" key="1">
    <citation type="submission" date="2021-03" db="EMBL/GenBank/DDBJ databases">
        <title>Antimicrobial resistance genes in bacteria isolated from Japanese honey, and their potential for conferring macrolide and lincosamide resistance in the American foulbrood pathogen Paenibacillus larvae.</title>
        <authorList>
            <person name="Okamoto M."/>
            <person name="Kumagai M."/>
            <person name="Kanamori H."/>
            <person name="Takamatsu D."/>
        </authorList>
    </citation>
    <scope>NUCLEOTIDE SEQUENCE</scope>
    <source>
        <strain evidence="5">J40TS1</strain>
    </source>
</reference>
<dbReference type="PANTHER" id="PTHR43280:SF28">
    <property type="entry name" value="HTH-TYPE TRANSCRIPTIONAL ACTIVATOR RHAS"/>
    <property type="match status" value="1"/>
</dbReference>
<dbReference type="GO" id="GO:0043565">
    <property type="term" value="F:sequence-specific DNA binding"/>
    <property type="evidence" value="ECO:0007669"/>
    <property type="project" value="InterPro"/>
</dbReference>
<dbReference type="SUPFAM" id="SSF51215">
    <property type="entry name" value="Regulatory protein AraC"/>
    <property type="match status" value="1"/>
</dbReference>
<gene>
    <name evidence="5" type="ORF">J40TS1_41780</name>
</gene>
<evidence type="ECO:0000256" key="2">
    <source>
        <dbReference type="ARBA" id="ARBA00023125"/>
    </source>
</evidence>
<accession>A0A919YWH0</accession>
<name>A0A919YWH0_9BACL</name>
<dbReference type="PROSITE" id="PS01124">
    <property type="entry name" value="HTH_ARAC_FAMILY_2"/>
    <property type="match status" value="1"/>
</dbReference>
<dbReference type="InterPro" id="IPR018062">
    <property type="entry name" value="HTH_AraC-typ_CS"/>
</dbReference>
<dbReference type="InterPro" id="IPR009057">
    <property type="entry name" value="Homeodomain-like_sf"/>
</dbReference>
<dbReference type="AlphaFoldDB" id="A0A919YWH0"/>
<feature type="domain" description="HTH araC/xylS-type" evidence="4">
    <location>
        <begin position="215"/>
        <end position="320"/>
    </location>
</feature>
<protein>
    <submittedName>
        <fullName evidence="5">AraC family transcriptional regulator</fullName>
    </submittedName>
</protein>
<dbReference type="Pfam" id="PF12833">
    <property type="entry name" value="HTH_18"/>
    <property type="match status" value="1"/>
</dbReference>
<dbReference type="Gene3D" id="1.10.10.60">
    <property type="entry name" value="Homeodomain-like"/>
    <property type="match status" value="1"/>
</dbReference>
<dbReference type="Proteomes" id="UP000683139">
    <property type="component" value="Unassembled WGS sequence"/>
</dbReference>
<evidence type="ECO:0000259" key="4">
    <source>
        <dbReference type="PROSITE" id="PS01124"/>
    </source>
</evidence>
<keyword evidence="1" id="KW-0805">Transcription regulation</keyword>
<dbReference type="InterPro" id="IPR018060">
    <property type="entry name" value="HTH_AraC"/>
</dbReference>
<comment type="caution">
    <text evidence="5">The sequence shown here is derived from an EMBL/GenBank/DDBJ whole genome shotgun (WGS) entry which is preliminary data.</text>
</comment>
<organism evidence="5 6">
    <name type="scientific">Paenibacillus montaniterrae</name>
    <dbReference type="NCBI Taxonomy" id="429341"/>
    <lineage>
        <taxon>Bacteria</taxon>
        <taxon>Bacillati</taxon>
        <taxon>Bacillota</taxon>
        <taxon>Bacilli</taxon>
        <taxon>Bacillales</taxon>
        <taxon>Paenibacillaceae</taxon>
        <taxon>Paenibacillus</taxon>
    </lineage>
</organism>
<dbReference type="Pfam" id="PF07883">
    <property type="entry name" value="Cupin_2"/>
    <property type="match status" value="1"/>
</dbReference>
<evidence type="ECO:0000256" key="3">
    <source>
        <dbReference type="ARBA" id="ARBA00023163"/>
    </source>
</evidence>
<sequence length="323" mass="36712">MAANDPAKLTDAKLLDRASFTAEQFAGSKEDEHTSYQWLPSIDWNIKFYGGHVQRVGKGWSAPLESHIGFEVLQVLDGQQITTIYGEQLELGKGDIIIIPSGIEHLNRCEYEHGLTYFCAHFHIDDPLFRIQLLRQQLIYHSGTELNKQLQEIISKWLSMFKPEQAYTSTDHFQLQMVLFELCVALTRLAGQSGANDGSQPLTSTAIHYAKMIAERLKLYFNQHAASQQRSSLADLKVEALIESLGISSGYGLEVFRSVYGISPRKYLSELKLHEAKVLIQQAHLSLTDIAEQLGYSHLSHFSRQFKRWTGISPLEYRKQLLK</sequence>
<evidence type="ECO:0000313" key="5">
    <source>
        <dbReference type="EMBL" id="GIP18536.1"/>
    </source>
</evidence>
<dbReference type="InterPro" id="IPR014710">
    <property type="entry name" value="RmlC-like_jellyroll"/>
</dbReference>
<dbReference type="InterPro" id="IPR020449">
    <property type="entry name" value="Tscrpt_reg_AraC-type_HTH"/>
</dbReference>
<keyword evidence="6" id="KW-1185">Reference proteome</keyword>
<dbReference type="InterPro" id="IPR013096">
    <property type="entry name" value="Cupin_2"/>
</dbReference>
<dbReference type="EMBL" id="BOSE01000009">
    <property type="protein sequence ID" value="GIP18536.1"/>
    <property type="molecule type" value="Genomic_DNA"/>
</dbReference>
<dbReference type="InterPro" id="IPR037923">
    <property type="entry name" value="HTH-like"/>
</dbReference>
<proteinExistence type="predicted"/>
<keyword evidence="3" id="KW-0804">Transcription</keyword>
<dbReference type="SMART" id="SM00342">
    <property type="entry name" value="HTH_ARAC"/>
    <property type="match status" value="1"/>
</dbReference>
<keyword evidence="2" id="KW-0238">DNA-binding</keyword>
<dbReference type="PANTHER" id="PTHR43280">
    <property type="entry name" value="ARAC-FAMILY TRANSCRIPTIONAL REGULATOR"/>
    <property type="match status" value="1"/>
</dbReference>
<evidence type="ECO:0000256" key="1">
    <source>
        <dbReference type="ARBA" id="ARBA00023015"/>
    </source>
</evidence>
<dbReference type="Gene3D" id="2.60.120.10">
    <property type="entry name" value="Jelly Rolls"/>
    <property type="match status" value="1"/>
</dbReference>
<dbReference type="PROSITE" id="PS00041">
    <property type="entry name" value="HTH_ARAC_FAMILY_1"/>
    <property type="match status" value="1"/>
</dbReference>
<dbReference type="RefSeq" id="WP_213519093.1">
    <property type="nucleotide sequence ID" value="NZ_BOSE01000009.1"/>
</dbReference>
<dbReference type="GO" id="GO:0003700">
    <property type="term" value="F:DNA-binding transcription factor activity"/>
    <property type="evidence" value="ECO:0007669"/>
    <property type="project" value="InterPro"/>
</dbReference>